<proteinExistence type="inferred from homology"/>
<dbReference type="SUPFAM" id="SSF53850">
    <property type="entry name" value="Periplasmic binding protein-like II"/>
    <property type="match status" value="1"/>
</dbReference>
<dbReference type="OrthoDB" id="9775392at2"/>
<dbReference type="EMBL" id="JTDI01000001">
    <property type="protein sequence ID" value="KHK92912.1"/>
    <property type="molecule type" value="Genomic_DNA"/>
</dbReference>
<dbReference type="InterPro" id="IPR036388">
    <property type="entry name" value="WH-like_DNA-bd_sf"/>
</dbReference>
<dbReference type="FunFam" id="1.10.10.10:FF:000001">
    <property type="entry name" value="LysR family transcriptional regulator"/>
    <property type="match status" value="1"/>
</dbReference>
<dbReference type="GO" id="GO:0005829">
    <property type="term" value="C:cytosol"/>
    <property type="evidence" value="ECO:0007669"/>
    <property type="project" value="TreeGrafter"/>
</dbReference>
<dbReference type="GO" id="GO:0003677">
    <property type="term" value="F:DNA binding"/>
    <property type="evidence" value="ECO:0007669"/>
    <property type="project" value="UniProtKB-KW"/>
</dbReference>
<dbReference type="PROSITE" id="PS50931">
    <property type="entry name" value="HTH_LYSR"/>
    <property type="match status" value="1"/>
</dbReference>
<dbReference type="AlphaFoldDB" id="A0A0B1ZUV5"/>
<dbReference type="RefSeq" id="WP_039278071.1">
    <property type="nucleotide sequence ID" value="NZ_JTDI01000001.1"/>
</dbReference>
<dbReference type="CDD" id="cd05466">
    <property type="entry name" value="PBP2_LTTR_substrate"/>
    <property type="match status" value="1"/>
</dbReference>
<dbReference type="Gene3D" id="1.10.10.10">
    <property type="entry name" value="Winged helix-like DNA-binding domain superfamily/Winged helix DNA-binding domain"/>
    <property type="match status" value="1"/>
</dbReference>
<dbReference type="InterPro" id="IPR050950">
    <property type="entry name" value="HTH-type_LysR_regulators"/>
</dbReference>
<evidence type="ECO:0000256" key="1">
    <source>
        <dbReference type="ARBA" id="ARBA00009437"/>
    </source>
</evidence>
<evidence type="ECO:0000256" key="2">
    <source>
        <dbReference type="ARBA" id="ARBA00023015"/>
    </source>
</evidence>
<evidence type="ECO:0000313" key="7">
    <source>
        <dbReference type="Proteomes" id="UP000031057"/>
    </source>
</evidence>
<dbReference type="InterPro" id="IPR036390">
    <property type="entry name" value="WH_DNA-bd_sf"/>
</dbReference>
<dbReference type="Proteomes" id="UP000031057">
    <property type="component" value="Unassembled WGS sequence"/>
</dbReference>
<evidence type="ECO:0000259" key="5">
    <source>
        <dbReference type="PROSITE" id="PS50931"/>
    </source>
</evidence>
<organism evidence="6 7">
    <name type="scientific">Novosphingobium malaysiense</name>
    <dbReference type="NCBI Taxonomy" id="1348853"/>
    <lineage>
        <taxon>Bacteria</taxon>
        <taxon>Pseudomonadati</taxon>
        <taxon>Pseudomonadota</taxon>
        <taxon>Alphaproteobacteria</taxon>
        <taxon>Sphingomonadales</taxon>
        <taxon>Sphingomonadaceae</taxon>
        <taxon>Novosphingobium</taxon>
    </lineage>
</organism>
<keyword evidence="7" id="KW-1185">Reference proteome</keyword>
<keyword evidence="2" id="KW-0805">Transcription regulation</keyword>
<dbReference type="Pfam" id="PF03466">
    <property type="entry name" value="LysR_substrate"/>
    <property type="match status" value="1"/>
</dbReference>
<dbReference type="Gene3D" id="3.40.190.290">
    <property type="match status" value="1"/>
</dbReference>
<feature type="domain" description="HTH lysR-type" evidence="5">
    <location>
        <begin position="1"/>
        <end position="58"/>
    </location>
</feature>
<accession>A0A0B1ZUV5</accession>
<gene>
    <name evidence="6" type="ORF">LK12_00480</name>
</gene>
<dbReference type="STRING" id="1348853.LK12_00480"/>
<protein>
    <submittedName>
        <fullName evidence="6">LysR family transcriptional regulator</fullName>
    </submittedName>
</protein>
<reference evidence="6 7" key="1">
    <citation type="submission" date="2014-10" db="EMBL/GenBank/DDBJ databases">
        <title>Genome sequence of Novosphingobium malaysiense MUSC 273(T).</title>
        <authorList>
            <person name="Lee L.-H."/>
        </authorList>
    </citation>
    <scope>NUCLEOTIDE SEQUENCE [LARGE SCALE GENOMIC DNA]</scope>
    <source>
        <strain evidence="6 7">MUSC 273</strain>
    </source>
</reference>
<dbReference type="PANTHER" id="PTHR30419:SF31">
    <property type="entry name" value="BLR3139 PROTEIN"/>
    <property type="match status" value="1"/>
</dbReference>
<dbReference type="PANTHER" id="PTHR30419">
    <property type="entry name" value="HTH-TYPE TRANSCRIPTIONAL REGULATOR YBHD"/>
    <property type="match status" value="1"/>
</dbReference>
<evidence type="ECO:0000256" key="3">
    <source>
        <dbReference type="ARBA" id="ARBA00023125"/>
    </source>
</evidence>
<dbReference type="InterPro" id="IPR005119">
    <property type="entry name" value="LysR_subst-bd"/>
</dbReference>
<dbReference type="SUPFAM" id="SSF46785">
    <property type="entry name" value="Winged helix' DNA-binding domain"/>
    <property type="match status" value="1"/>
</dbReference>
<dbReference type="GO" id="GO:0003700">
    <property type="term" value="F:DNA-binding transcription factor activity"/>
    <property type="evidence" value="ECO:0007669"/>
    <property type="project" value="InterPro"/>
</dbReference>
<name>A0A0B1ZUV5_9SPHN</name>
<keyword evidence="4" id="KW-0804">Transcription</keyword>
<sequence>MQLRALRYFVTLAREQHFARAAEACGVTQPTLSSALVALEEQLGKRLVERDRRYIGLTEEGRAMLPWAQQLLAAHEGMVHAVEALEGPLHGEFRLGAIPAAMPCIGQFTRTLLSRHPGMTLSVRSQTSREIVRAIEAYEIDAGVTYLDHESPSHVISVPLYAERYVFVSLNADNQHGSNEIVWDEVARQPLCLLHQGMQNRRILDGLLSAYGISVTPRATADSYIALLAMVRSGELATVMPERYLDLIEGARWAGIRPISMDVPVSRIGVIVGDRAPLDPIAAAALDCARRIASDAPID</sequence>
<evidence type="ECO:0000313" key="6">
    <source>
        <dbReference type="EMBL" id="KHK92912.1"/>
    </source>
</evidence>
<dbReference type="InterPro" id="IPR000847">
    <property type="entry name" value="LysR_HTH_N"/>
</dbReference>
<dbReference type="Pfam" id="PF00126">
    <property type="entry name" value="HTH_1"/>
    <property type="match status" value="1"/>
</dbReference>
<keyword evidence="3" id="KW-0238">DNA-binding</keyword>
<comment type="caution">
    <text evidence="6">The sequence shown here is derived from an EMBL/GenBank/DDBJ whole genome shotgun (WGS) entry which is preliminary data.</text>
</comment>
<evidence type="ECO:0000256" key="4">
    <source>
        <dbReference type="ARBA" id="ARBA00023163"/>
    </source>
</evidence>
<dbReference type="PRINTS" id="PR00039">
    <property type="entry name" value="HTHLYSR"/>
</dbReference>
<comment type="similarity">
    <text evidence="1">Belongs to the LysR transcriptional regulatory family.</text>
</comment>